<accession>A0A857DN07</accession>
<sequence>MAVCKFLSSKAAVKGALEYITKREKTEAKLIGGKDCVPENAAKEFDAVKRMFGKSNGRQYYHIIQSFSPNDPVDFETAHQLGMQLAGYFPGFQCVVATHKDRKHIHNHIVMNSVSFQNGRMFHQTAAELEQVKEYVNRLCIEHGFSTTEAKASRHKWPEWKKKLRRLALYAMLHSHDKAEFIRIMGTQGYKLKWEDKYKYITFTTPEGNVCRNNKLFDERLLKGNLERYFELGGCYSLMAKDYQEYRTQPGEGFGGLYRLLDGLLGEPEQCYHQEHIHHSRNELEKMSALGMKASPGETFTVDDEDEEYEQYHGFNLTM</sequence>
<evidence type="ECO:0000313" key="2">
    <source>
        <dbReference type="EMBL" id="QHA01456.1"/>
    </source>
</evidence>
<dbReference type="EMBL" id="CP046996">
    <property type="protein sequence ID" value="QHA01456.1"/>
    <property type="molecule type" value="Genomic_DNA"/>
</dbReference>
<dbReference type="InterPro" id="IPR005094">
    <property type="entry name" value="Endonuclease_MobA/VirD2"/>
</dbReference>
<dbReference type="AlphaFoldDB" id="A0A857DN07"/>
<evidence type="ECO:0000259" key="1">
    <source>
        <dbReference type="Pfam" id="PF03432"/>
    </source>
</evidence>
<reference evidence="2 3" key="1">
    <citation type="submission" date="2019-12" db="EMBL/GenBank/DDBJ databases">
        <title>Sequence classification of anaerobic respiratory reductive dehalogenases: First we see many, then we see few.</title>
        <authorList>
            <person name="Molenda O."/>
            <person name="Puentes Jacome L.A."/>
            <person name="Cao X."/>
            <person name="Nesbo C.L."/>
            <person name="Tang S."/>
            <person name="Morson N."/>
            <person name="Patron J."/>
            <person name="Lomheim L."/>
            <person name="Wishart D.S."/>
            <person name="Edwards E.A."/>
        </authorList>
    </citation>
    <scope>NUCLEOTIDE SEQUENCE [LARGE SCALE GENOMIC DNA]</scope>
    <source>
        <strain evidence="2 3">12DCA</strain>
    </source>
</reference>
<dbReference type="RefSeq" id="WP_158208520.1">
    <property type="nucleotide sequence ID" value="NZ_CP046996.1"/>
</dbReference>
<dbReference type="Pfam" id="PF03432">
    <property type="entry name" value="Relaxase"/>
    <property type="match status" value="1"/>
</dbReference>
<name>A0A857DN07_9FIRM</name>
<protein>
    <submittedName>
        <fullName evidence="2">Relaxase/mobilization nuclease domain-containing protein</fullName>
    </submittedName>
</protein>
<organism evidence="2 3">
    <name type="scientific">Dehalobacter restrictus</name>
    <dbReference type="NCBI Taxonomy" id="55583"/>
    <lineage>
        <taxon>Bacteria</taxon>
        <taxon>Bacillati</taxon>
        <taxon>Bacillota</taxon>
        <taxon>Clostridia</taxon>
        <taxon>Eubacteriales</taxon>
        <taxon>Desulfitobacteriaceae</taxon>
        <taxon>Dehalobacter</taxon>
    </lineage>
</organism>
<proteinExistence type="predicted"/>
<feature type="domain" description="MobA/VirD2-like nuclease" evidence="1">
    <location>
        <begin position="19"/>
        <end position="144"/>
    </location>
</feature>
<gene>
    <name evidence="2" type="ORF">GQ588_12800</name>
</gene>
<evidence type="ECO:0000313" key="3">
    <source>
        <dbReference type="Proteomes" id="UP000430508"/>
    </source>
</evidence>
<dbReference type="Proteomes" id="UP000430508">
    <property type="component" value="Chromosome"/>
</dbReference>